<dbReference type="Pfam" id="PF00072">
    <property type="entry name" value="Response_reg"/>
    <property type="match status" value="1"/>
</dbReference>
<accession>A0ABW4I9R2</accession>
<keyword evidence="5" id="KW-0812">Transmembrane</keyword>
<dbReference type="SMART" id="SM00448">
    <property type="entry name" value="REC"/>
    <property type="match status" value="1"/>
</dbReference>
<dbReference type="InterPro" id="IPR050956">
    <property type="entry name" value="2C_system_His_kinase"/>
</dbReference>
<comment type="caution">
    <text evidence="8">The sequence shown here is derived from an EMBL/GenBank/DDBJ whole genome shotgun (WGS) entry which is preliminary data.</text>
</comment>
<proteinExistence type="predicted"/>
<evidence type="ECO:0000313" key="9">
    <source>
        <dbReference type="Proteomes" id="UP001597118"/>
    </source>
</evidence>
<comment type="catalytic activity">
    <reaction evidence="1">
        <text>ATP + protein L-histidine = ADP + protein N-phospho-L-histidine.</text>
        <dbReference type="EC" id="2.7.13.3"/>
    </reaction>
</comment>
<dbReference type="SUPFAM" id="SSF47226">
    <property type="entry name" value="Histidine-containing phosphotransfer domain, HPT domain"/>
    <property type="match status" value="1"/>
</dbReference>
<organism evidence="8 9">
    <name type="scientific">Pseudopedobacter beijingensis</name>
    <dbReference type="NCBI Taxonomy" id="1207056"/>
    <lineage>
        <taxon>Bacteria</taxon>
        <taxon>Pseudomonadati</taxon>
        <taxon>Bacteroidota</taxon>
        <taxon>Sphingobacteriia</taxon>
        <taxon>Sphingobacteriales</taxon>
        <taxon>Sphingobacteriaceae</taxon>
        <taxon>Pseudopedobacter</taxon>
    </lineage>
</organism>
<dbReference type="InterPro" id="IPR036097">
    <property type="entry name" value="HisK_dim/P_sf"/>
</dbReference>
<keyword evidence="5" id="KW-0472">Membrane</keyword>
<dbReference type="PROSITE" id="PS50110">
    <property type="entry name" value="RESPONSE_REGULATORY"/>
    <property type="match status" value="1"/>
</dbReference>
<dbReference type="Proteomes" id="UP001597118">
    <property type="component" value="Unassembled WGS sequence"/>
</dbReference>
<dbReference type="PROSITE" id="PS50109">
    <property type="entry name" value="HIS_KIN"/>
    <property type="match status" value="1"/>
</dbReference>
<dbReference type="CDD" id="cd16922">
    <property type="entry name" value="HATPase_EvgS-ArcB-TorS-like"/>
    <property type="match status" value="1"/>
</dbReference>
<dbReference type="EMBL" id="JBHUDG010000003">
    <property type="protein sequence ID" value="MFD1628672.1"/>
    <property type="molecule type" value="Genomic_DNA"/>
</dbReference>
<reference evidence="9" key="1">
    <citation type="journal article" date="2019" name="Int. J. Syst. Evol. Microbiol.">
        <title>The Global Catalogue of Microorganisms (GCM) 10K type strain sequencing project: providing services to taxonomists for standard genome sequencing and annotation.</title>
        <authorList>
            <consortium name="The Broad Institute Genomics Platform"/>
            <consortium name="The Broad Institute Genome Sequencing Center for Infectious Disease"/>
            <person name="Wu L."/>
            <person name="Ma J."/>
        </authorList>
    </citation>
    <scope>NUCLEOTIDE SEQUENCE [LARGE SCALE GENOMIC DNA]</scope>
    <source>
        <strain evidence="9">CCUG 53762</strain>
    </source>
</reference>
<name>A0ABW4I9R2_9SPHI</name>
<keyword evidence="3 4" id="KW-0597">Phosphoprotein</keyword>
<keyword evidence="8" id="KW-0547">Nucleotide-binding</keyword>
<dbReference type="SUPFAM" id="SSF52172">
    <property type="entry name" value="CheY-like"/>
    <property type="match status" value="1"/>
</dbReference>
<evidence type="ECO:0000259" key="6">
    <source>
        <dbReference type="PROSITE" id="PS50109"/>
    </source>
</evidence>
<dbReference type="InterPro" id="IPR004358">
    <property type="entry name" value="Sig_transdc_His_kin-like_C"/>
</dbReference>
<sequence>MEKTEKKVFVKSVVGKIIIASILAFFALGLAWFSAKKAFTDILFTVKNISEPTERLRIVNKLSLELFSLDQLQRAQALSNPGNYQKLLDESRKINLIIDTLSQLYASDTLQLNRIASMKVLLQDRDKLYINYLKGREGFINNEDFLKQVESLNQIVEESSRKTDSTILESEKRTLKTTIYNLEEKKEKEQPRGFFNKLFGKKKSEDNDKGYNIINEETNVKLDTVPLVKQDSLLKGLRQTMQSIEKDQRKKSEIFQSRESVLIYTSDLLIEKMLTVLRKVESEAVKQIEQKNNEANDVVNRGVKQITIIILVFFSITLILLYLILKDISRSNAYRKALEKAKEEAEYHGQAKQRFLANMSHEIRTPLQSIIGFSELIKNEDKIDQKHIDAIFYSSEHLMQIVNEILDYNRIVSGKIAIVPVVFNIHTVLNEVFSVLKYHAEKKGIKLYSDFDIEDIEYVKGDAFRLKQTLYNLVGNAIKFTDKGHVALNVSCKRKGKDLHFMFVVEDTGLGMSPEDVSRVFNEFERIESADKTKEGSGLGLSITKLLIERQDGRISVRSKLGEGSTFTVYLKYEDVEPHEIQQTVHSREKIDFEGKVWLVDDDPFIVDLCSTILTNYGVNHQCFYNPLDLLDAEWDESVKIVFTDIRMPQMSGVELCRKLRESLPETVKIYALTAQVLPEEKEALLKSGFDDVLNKPFKENDLLKVLNRENAIREQDLDFSVIEKMTFGDTAQLKKLIDILIADTERDLNELNDAVNRKSTQDAGMVVHKLAGRLSQFGAKEQGEKLRNLEHRFNEHPDESIWEEIRPLRAEIESIISYIKRKYQPD</sequence>
<dbReference type="InterPro" id="IPR036890">
    <property type="entry name" value="HATPase_C_sf"/>
</dbReference>
<protein>
    <recommendedName>
        <fullName evidence="2">histidine kinase</fullName>
        <ecNumber evidence="2">2.7.13.3</ecNumber>
    </recommendedName>
</protein>
<keyword evidence="9" id="KW-1185">Reference proteome</keyword>
<feature type="transmembrane region" description="Helical" evidence="5">
    <location>
        <begin position="12"/>
        <end position="33"/>
    </location>
</feature>
<evidence type="ECO:0000256" key="4">
    <source>
        <dbReference type="PROSITE-ProRule" id="PRU00169"/>
    </source>
</evidence>
<dbReference type="InterPro" id="IPR011006">
    <property type="entry name" value="CheY-like_superfamily"/>
</dbReference>
<dbReference type="InterPro" id="IPR003594">
    <property type="entry name" value="HATPase_dom"/>
</dbReference>
<dbReference type="SUPFAM" id="SSF55874">
    <property type="entry name" value="ATPase domain of HSP90 chaperone/DNA topoisomerase II/histidine kinase"/>
    <property type="match status" value="1"/>
</dbReference>
<dbReference type="GO" id="GO:0005524">
    <property type="term" value="F:ATP binding"/>
    <property type="evidence" value="ECO:0007669"/>
    <property type="project" value="UniProtKB-KW"/>
</dbReference>
<dbReference type="SMART" id="SM00387">
    <property type="entry name" value="HATPase_c"/>
    <property type="match status" value="1"/>
</dbReference>
<dbReference type="Pfam" id="PF02518">
    <property type="entry name" value="HATPase_c"/>
    <property type="match status" value="1"/>
</dbReference>
<dbReference type="InterPro" id="IPR036641">
    <property type="entry name" value="HPT_dom_sf"/>
</dbReference>
<dbReference type="CDD" id="cd00082">
    <property type="entry name" value="HisKA"/>
    <property type="match status" value="1"/>
</dbReference>
<keyword evidence="5" id="KW-1133">Transmembrane helix</keyword>
<dbReference type="Gene3D" id="1.10.287.130">
    <property type="match status" value="1"/>
</dbReference>
<dbReference type="SMART" id="SM00388">
    <property type="entry name" value="HisKA"/>
    <property type="match status" value="1"/>
</dbReference>
<dbReference type="InterPro" id="IPR005467">
    <property type="entry name" value="His_kinase_dom"/>
</dbReference>
<dbReference type="InterPro" id="IPR001789">
    <property type="entry name" value="Sig_transdc_resp-reg_receiver"/>
</dbReference>
<evidence type="ECO:0000313" key="8">
    <source>
        <dbReference type="EMBL" id="MFD1628672.1"/>
    </source>
</evidence>
<gene>
    <name evidence="8" type="ORF">ACFSAH_02225</name>
</gene>
<evidence type="ECO:0000256" key="1">
    <source>
        <dbReference type="ARBA" id="ARBA00000085"/>
    </source>
</evidence>
<dbReference type="Gene3D" id="3.30.565.10">
    <property type="entry name" value="Histidine kinase-like ATPase, C-terminal domain"/>
    <property type="match status" value="1"/>
</dbReference>
<dbReference type="PRINTS" id="PR00344">
    <property type="entry name" value="BCTRLSENSOR"/>
</dbReference>
<feature type="modified residue" description="4-aspartylphosphate" evidence="4">
    <location>
        <position position="645"/>
    </location>
</feature>
<keyword evidence="8" id="KW-0067">ATP-binding</keyword>
<feature type="domain" description="Histidine kinase" evidence="6">
    <location>
        <begin position="358"/>
        <end position="575"/>
    </location>
</feature>
<dbReference type="RefSeq" id="WP_379661059.1">
    <property type="nucleotide sequence ID" value="NZ_JBHUDG010000003.1"/>
</dbReference>
<dbReference type="Gene3D" id="1.20.120.160">
    <property type="entry name" value="HPT domain"/>
    <property type="match status" value="1"/>
</dbReference>
<dbReference type="Pfam" id="PF00512">
    <property type="entry name" value="HisKA"/>
    <property type="match status" value="1"/>
</dbReference>
<dbReference type="Gene3D" id="3.40.50.2300">
    <property type="match status" value="1"/>
</dbReference>
<feature type="transmembrane region" description="Helical" evidence="5">
    <location>
        <begin position="306"/>
        <end position="325"/>
    </location>
</feature>
<dbReference type="InterPro" id="IPR003661">
    <property type="entry name" value="HisK_dim/P_dom"/>
</dbReference>
<evidence type="ECO:0000256" key="3">
    <source>
        <dbReference type="ARBA" id="ARBA00022553"/>
    </source>
</evidence>
<evidence type="ECO:0000259" key="7">
    <source>
        <dbReference type="PROSITE" id="PS50110"/>
    </source>
</evidence>
<feature type="domain" description="Response regulatory" evidence="7">
    <location>
        <begin position="596"/>
        <end position="711"/>
    </location>
</feature>
<dbReference type="CDD" id="cd17546">
    <property type="entry name" value="REC_hyHK_CKI1_RcsC-like"/>
    <property type="match status" value="1"/>
</dbReference>
<dbReference type="PANTHER" id="PTHR43719">
    <property type="entry name" value="TWO-COMPONENT HISTIDINE KINASE"/>
    <property type="match status" value="1"/>
</dbReference>
<evidence type="ECO:0000256" key="5">
    <source>
        <dbReference type="SAM" id="Phobius"/>
    </source>
</evidence>
<dbReference type="EC" id="2.7.13.3" evidence="2"/>
<dbReference type="SUPFAM" id="SSF47384">
    <property type="entry name" value="Homodimeric domain of signal transducing histidine kinase"/>
    <property type="match status" value="1"/>
</dbReference>
<evidence type="ECO:0000256" key="2">
    <source>
        <dbReference type="ARBA" id="ARBA00012438"/>
    </source>
</evidence>
<dbReference type="PANTHER" id="PTHR43719:SF28">
    <property type="entry name" value="PEROXIDE STRESS-ACTIVATED HISTIDINE KINASE MAK1-RELATED"/>
    <property type="match status" value="1"/>
</dbReference>